<evidence type="ECO:0000256" key="4">
    <source>
        <dbReference type="ARBA" id="ARBA00022989"/>
    </source>
</evidence>
<reference evidence="7" key="1">
    <citation type="submission" date="2022-01" db="EMBL/GenBank/DDBJ databases">
        <authorList>
            <person name="King R."/>
        </authorList>
    </citation>
    <scope>NUCLEOTIDE SEQUENCE</scope>
</reference>
<comment type="subcellular location">
    <subcellularLocation>
        <location evidence="1">Membrane</location>
        <topology evidence="1">Multi-pass membrane protein</topology>
    </subcellularLocation>
</comment>
<organism evidence="7 8">
    <name type="scientific">Phaedon cochleariae</name>
    <name type="common">Mustard beetle</name>
    <dbReference type="NCBI Taxonomy" id="80249"/>
    <lineage>
        <taxon>Eukaryota</taxon>
        <taxon>Metazoa</taxon>
        <taxon>Ecdysozoa</taxon>
        <taxon>Arthropoda</taxon>
        <taxon>Hexapoda</taxon>
        <taxon>Insecta</taxon>
        <taxon>Pterygota</taxon>
        <taxon>Neoptera</taxon>
        <taxon>Endopterygota</taxon>
        <taxon>Coleoptera</taxon>
        <taxon>Polyphaga</taxon>
        <taxon>Cucujiformia</taxon>
        <taxon>Chrysomeloidea</taxon>
        <taxon>Chrysomelidae</taxon>
        <taxon>Chrysomelinae</taxon>
        <taxon>Chrysomelini</taxon>
        <taxon>Phaedon</taxon>
    </lineage>
</organism>
<evidence type="ECO:0000313" key="8">
    <source>
        <dbReference type="Proteomes" id="UP001153737"/>
    </source>
</evidence>
<evidence type="ECO:0000256" key="3">
    <source>
        <dbReference type="ARBA" id="ARBA00022692"/>
    </source>
</evidence>
<evidence type="ECO:0000256" key="6">
    <source>
        <dbReference type="SAM" id="Phobius"/>
    </source>
</evidence>
<keyword evidence="8" id="KW-1185">Reference proteome</keyword>
<dbReference type="AlphaFoldDB" id="A0A9P0GWP1"/>
<feature type="transmembrane region" description="Helical" evidence="6">
    <location>
        <begin position="241"/>
        <end position="257"/>
    </location>
</feature>
<keyword evidence="3 6" id="KW-0812">Transmembrane</keyword>
<dbReference type="GO" id="GO:0016236">
    <property type="term" value="P:macroautophagy"/>
    <property type="evidence" value="ECO:0007669"/>
    <property type="project" value="TreeGrafter"/>
</dbReference>
<name>A0A9P0GWP1_PHACE</name>
<comment type="similarity">
    <text evidence="2">Belongs to the EI24 family.</text>
</comment>
<gene>
    <name evidence="7" type="ORF">PHAECO_LOCUS10463</name>
</gene>
<dbReference type="EMBL" id="OU896712">
    <property type="protein sequence ID" value="CAH1173690.1"/>
    <property type="molecule type" value="Genomic_DNA"/>
</dbReference>
<dbReference type="GO" id="GO:0016020">
    <property type="term" value="C:membrane"/>
    <property type="evidence" value="ECO:0007669"/>
    <property type="project" value="UniProtKB-SubCell"/>
</dbReference>
<feature type="transmembrane region" description="Helical" evidence="6">
    <location>
        <begin position="117"/>
        <end position="141"/>
    </location>
</feature>
<dbReference type="OrthoDB" id="8196774at2759"/>
<dbReference type="InterPro" id="IPR059112">
    <property type="entry name" value="CysZ/EI24"/>
</dbReference>
<reference evidence="7" key="2">
    <citation type="submission" date="2022-10" db="EMBL/GenBank/DDBJ databases">
        <authorList>
            <consortium name="ENA_rothamsted_submissions"/>
            <consortium name="culmorum"/>
            <person name="King R."/>
        </authorList>
    </citation>
    <scope>NUCLEOTIDE SEQUENCE</scope>
</reference>
<feature type="transmembrane region" description="Helical" evidence="6">
    <location>
        <begin position="174"/>
        <end position="194"/>
    </location>
</feature>
<keyword evidence="5 6" id="KW-0472">Membrane</keyword>
<feature type="transmembrane region" description="Helical" evidence="6">
    <location>
        <begin position="200"/>
        <end position="221"/>
    </location>
</feature>
<dbReference type="GO" id="GO:0005783">
    <property type="term" value="C:endoplasmic reticulum"/>
    <property type="evidence" value="ECO:0007669"/>
    <property type="project" value="TreeGrafter"/>
</dbReference>
<keyword evidence="4 6" id="KW-1133">Transmembrane helix</keyword>
<feature type="transmembrane region" description="Helical" evidence="6">
    <location>
        <begin position="74"/>
        <end position="97"/>
    </location>
</feature>
<dbReference type="Pfam" id="PF07264">
    <property type="entry name" value="EI24"/>
    <property type="match status" value="1"/>
</dbReference>
<feature type="transmembrane region" description="Helical" evidence="6">
    <location>
        <begin position="263"/>
        <end position="281"/>
    </location>
</feature>
<accession>A0A9P0GWP1</accession>
<evidence type="ECO:0000313" key="7">
    <source>
        <dbReference type="EMBL" id="CAH1173690.1"/>
    </source>
</evidence>
<evidence type="ECO:0000256" key="1">
    <source>
        <dbReference type="ARBA" id="ARBA00004141"/>
    </source>
</evidence>
<proteinExistence type="inferred from homology"/>
<evidence type="ECO:0000256" key="5">
    <source>
        <dbReference type="ARBA" id="ARBA00023136"/>
    </source>
</evidence>
<dbReference type="Proteomes" id="UP001153737">
    <property type="component" value="Chromosome 6"/>
</dbReference>
<protein>
    <recommendedName>
        <fullName evidence="9">Etoposide-induced protein 2.4</fullName>
    </recommendedName>
</protein>
<sequence length="325" mass="37573">MDLKQIGYSIFRGFYDSFSGMITILYLDKEINERKINRVSPTRANAVRQKLDSRESTPIRQLKKHEESKVTKRIIQCGVLNGGIFLMSILLFEYGLLPTINKVFGYIFGNESFMGKFVWSWMEPMLLLIFRTVWVIPLFLLSKLVNALWFQDIADSAYRHSRGRPVFAQSISKLLADSIFSIVIQFLFLLQATAVSYIPIYMVGYTLSLLQMCMLYSLYAFEYKWFNMGWELHKRLSYIEANWPYFFGFGLPMAIFTELSPSWIISGCVFSILFPFFIISGNEAIPIQSPSGYPLHVFSPVISISNMFFSRTIGNPKKTPTHVQK</sequence>
<dbReference type="PANTHER" id="PTHR21389:SF0">
    <property type="entry name" value="ETOPOSIDE-INDUCED PROTEIN 2.4 HOMOLOG"/>
    <property type="match status" value="1"/>
</dbReference>
<evidence type="ECO:0000256" key="2">
    <source>
        <dbReference type="ARBA" id="ARBA00010970"/>
    </source>
</evidence>
<evidence type="ECO:0008006" key="9">
    <source>
        <dbReference type="Google" id="ProtNLM"/>
    </source>
</evidence>
<dbReference type="PANTHER" id="PTHR21389">
    <property type="entry name" value="P53 INDUCED PROTEIN"/>
    <property type="match status" value="1"/>
</dbReference>